<reference evidence="2" key="1">
    <citation type="journal article" date="2009" name="PLoS Genet.">
        <title>Sequencing, mapping, and analysis of 27,455 maize full-length cDNAs.</title>
        <authorList>
            <person name="Soderlund C."/>
            <person name="Descour A."/>
            <person name="Kudrna D."/>
            <person name="Bomhoff M."/>
            <person name="Boyd L."/>
            <person name="Currie J."/>
            <person name="Angelova A."/>
            <person name="Collura K."/>
            <person name="Wissotski M."/>
            <person name="Ashley E."/>
            <person name="Morrow D."/>
            <person name="Fernandes J."/>
            <person name="Walbot V."/>
            <person name="Yu Y."/>
        </authorList>
    </citation>
    <scope>NUCLEOTIDE SEQUENCE</scope>
    <source>
        <strain evidence="2">B73</strain>
    </source>
</reference>
<evidence type="ECO:0000313" key="2">
    <source>
        <dbReference type="EMBL" id="ACF87728.1"/>
    </source>
</evidence>
<sequence>MLLEAYRTVTSATNRVQTHSRRCVPAFLVATGIQALQAAAQGRRRRGTAGGAAAASGARGEVSRDAGRGLAPGDWRRGSGCPGVGRWRWEPELGLVKFFHNFRYGPPPLCPDGSEHGVPHSFWS</sequence>
<dbReference type="KEGG" id="zma:100274297"/>
<dbReference type="RefSeq" id="NP_001142133.1">
    <property type="nucleotide sequence ID" value="NM_001148661.1"/>
</dbReference>
<dbReference type="EMBL" id="BT042723">
    <property type="protein sequence ID" value="ACF87728.1"/>
    <property type="molecule type" value="mRNA"/>
</dbReference>
<proteinExistence type="evidence at transcript level"/>
<dbReference type="AlphaFoldDB" id="B4G035"/>
<evidence type="ECO:0000256" key="1">
    <source>
        <dbReference type="SAM" id="MobiDB-lite"/>
    </source>
</evidence>
<feature type="region of interest" description="Disordered" evidence="1">
    <location>
        <begin position="42"/>
        <end position="81"/>
    </location>
</feature>
<dbReference type="GeneID" id="100274297"/>
<name>B4G035_MAIZE</name>
<accession>B4G035</accession>
<feature type="compositionally biased region" description="Low complexity" evidence="1">
    <location>
        <begin position="51"/>
        <end position="60"/>
    </location>
</feature>
<organism evidence="2">
    <name type="scientific">Zea mays</name>
    <name type="common">Maize</name>
    <dbReference type="NCBI Taxonomy" id="4577"/>
    <lineage>
        <taxon>Eukaryota</taxon>
        <taxon>Viridiplantae</taxon>
        <taxon>Streptophyta</taxon>
        <taxon>Embryophyta</taxon>
        <taxon>Tracheophyta</taxon>
        <taxon>Spermatophyta</taxon>
        <taxon>Magnoliopsida</taxon>
        <taxon>Liliopsida</taxon>
        <taxon>Poales</taxon>
        <taxon>Poaceae</taxon>
        <taxon>PACMAD clade</taxon>
        <taxon>Panicoideae</taxon>
        <taxon>Andropogonodae</taxon>
        <taxon>Andropogoneae</taxon>
        <taxon>Tripsacinae</taxon>
        <taxon>Zea</taxon>
    </lineage>
</organism>
<protein>
    <submittedName>
        <fullName evidence="2">Uncharacterized protein</fullName>
    </submittedName>
</protein>